<proteinExistence type="predicted"/>
<dbReference type="KEGG" id="gax:Pan161_39820"/>
<dbReference type="EMBL" id="CP036343">
    <property type="protein sequence ID" value="QDT92315.1"/>
    <property type="molecule type" value="Genomic_DNA"/>
</dbReference>
<evidence type="ECO:0000313" key="1">
    <source>
        <dbReference type="EMBL" id="QDT92315.1"/>
    </source>
</evidence>
<gene>
    <name evidence="1" type="ORF">Pan161_39820</name>
</gene>
<keyword evidence="2" id="KW-1185">Reference proteome</keyword>
<name>A0A517VH58_9PLAN</name>
<evidence type="ECO:0000313" key="2">
    <source>
        <dbReference type="Proteomes" id="UP000316855"/>
    </source>
</evidence>
<sequence length="81" mass="9065">MESAFQSHSHGQNNSVVAAGKNSTVFHGAVLLSYGIALPYELSRIFSILKREFFCEGKASRNYLWVSKNDQSHQCRQGMQA</sequence>
<accession>A0A517VH58</accession>
<dbReference type="AlphaFoldDB" id="A0A517VH58"/>
<organism evidence="1 2">
    <name type="scientific">Gimesia algae</name>
    <dbReference type="NCBI Taxonomy" id="2527971"/>
    <lineage>
        <taxon>Bacteria</taxon>
        <taxon>Pseudomonadati</taxon>
        <taxon>Planctomycetota</taxon>
        <taxon>Planctomycetia</taxon>
        <taxon>Planctomycetales</taxon>
        <taxon>Planctomycetaceae</taxon>
        <taxon>Gimesia</taxon>
    </lineage>
</organism>
<protein>
    <submittedName>
        <fullName evidence="1">Uncharacterized protein</fullName>
    </submittedName>
</protein>
<dbReference type="Proteomes" id="UP000316855">
    <property type="component" value="Chromosome"/>
</dbReference>
<reference evidence="1 2" key="1">
    <citation type="submission" date="2019-02" db="EMBL/GenBank/DDBJ databases">
        <title>Deep-cultivation of Planctomycetes and their phenomic and genomic characterization uncovers novel biology.</title>
        <authorList>
            <person name="Wiegand S."/>
            <person name="Jogler M."/>
            <person name="Boedeker C."/>
            <person name="Pinto D."/>
            <person name="Vollmers J."/>
            <person name="Rivas-Marin E."/>
            <person name="Kohn T."/>
            <person name="Peeters S.H."/>
            <person name="Heuer A."/>
            <person name="Rast P."/>
            <person name="Oberbeckmann S."/>
            <person name="Bunk B."/>
            <person name="Jeske O."/>
            <person name="Meyerdierks A."/>
            <person name="Storesund J.E."/>
            <person name="Kallscheuer N."/>
            <person name="Luecker S."/>
            <person name="Lage O.M."/>
            <person name="Pohl T."/>
            <person name="Merkel B.J."/>
            <person name="Hornburger P."/>
            <person name="Mueller R.-W."/>
            <person name="Bruemmer F."/>
            <person name="Labrenz M."/>
            <person name="Spormann A.M."/>
            <person name="Op den Camp H."/>
            <person name="Overmann J."/>
            <person name="Amann R."/>
            <person name="Jetten M.S.M."/>
            <person name="Mascher T."/>
            <person name="Medema M.H."/>
            <person name="Devos D.P."/>
            <person name="Kaster A.-K."/>
            <person name="Ovreas L."/>
            <person name="Rohde M."/>
            <person name="Galperin M.Y."/>
            <person name="Jogler C."/>
        </authorList>
    </citation>
    <scope>NUCLEOTIDE SEQUENCE [LARGE SCALE GENOMIC DNA]</scope>
    <source>
        <strain evidence="1 2">Pan161</strain>
    </source>
</reference>